<organism evidence="2 3">
    <name type="scientific">Phytophthora lilii</name>
    <dbReference type="NCBI Taxonomy" id="2077276"/>
    <lineage>
        <taxon>Eukaryota</taxon>
        <taxon>Sar</taxon>
        <taxon>Stramenopiles</taxon>
        <taxon>Oomycota</taxon>
        <taxon>Peronosporomycetes</taxon>
        <taxon>Peronosporales</taxon>
        <taxon>Peronosporaceae</taxon>
        <taxon>Phytophthora</taxon>
    </lineage>
</organism>
<protein>
    <submittedName>
        <fullName evidence="2">Unnamed protein product</fullName>
    </submittedName>
</protein>
<name>A0A9W6U556_9STRA</name>
<dbReference type="EMBL" id="BSXW01000757">
    <property type="protein sequence ID" value="GMF29114.1"/>
    <property type="molecule type" value="Genomic_DNA"/>
</dbReference>
<evidence type="ECO:0000313" key="3">
    <source>
        <dbReference type="Proteomes" id="UP001165083"/>
    </source>
</evidence>
<keyword evidence="3" id="KW-1185">Reference proteome</keyword>
<evidence type="ECO:0000256" key="1">
    <source>
        <dbReference type="SAM" id="MobiDB-lite"/>
    </source>
</evidence>
<dbReference type="InterPro" id="IPR011009">
    <property type="entry name" value="Kinase-like_dom_sf"/>
</dbReference>
<dbReference type="Proteomes" id="UP001165083">
    <property type="component" value="Unassembled WGS sequence"/>
</dbReference>
<dbReference type="SUPFAM" id="SSF56112">
    <property type="entry name" value="Protein kinase-like (PK-like)"/>
    <property type="match status" value="1"/>
</dbReference>
<accession>A0A9W6U556</accession>
<proteinExistence type="predicted"/>
<comment type="caution">
    <text evidence="2">The sequence shown here is derived from an EMBL/GenBank/DDBJ whole genome shotgun (WGS) entry which is preliminary data.</text>
</comment>
<dbReference type="AlphaFoldDB" id="A0A9W6U556"/>
<evidence type="ECO:0000313" key="2">
    <source>
        <dbReference type="EMBL" id="GMF29114.1"/>
    </source>
</evidence>
<reference evidence="2" key="1">
    <citation type="submission" date="2023-04" db="EMBL/GenBank/DDBJ databases">
        <title>Phytophthora lilii NBRC 32176.</title>
        <authorList>
            <person name="Ichikawa N."/>
            <person name="Sato H."/>
            <person name="Tonouchi N."/>
        </authorList>
    </citation>
    <scope>NUCLEOTIDE SEQUENCE</scope>
    <source>
        <strain evidence="2">NBRC 32176</strain>
    </source>
</reference>
<dbReference type="OrthoDB" id="118115at2759"/>
<gene>
    <name evidence="2" type="ORF">Plil01_001232600</name>
</gene>
<sequence>MERQVWFQLRDGEGNPIGSASRVKVPSDEADVVDLQDAVKLKCSNTLAQVDAPFLTVFENEAAYAAKQAMKLDAKTWLLGGSLQEAVVVQVPERDTRVGVGRNLNRVQVPFATRELNHLLDKDTAKYIMLGSSALTHEEALLIRAFARSAIKSATQRAIAIREGVLLDGPLNLSQGQANLVSTMPIPDLVALWPRKYMMRSTSTHFREVEVDLALGRHDNIVQFFKSFSIENADNELRHIIVMPFFARCAADLLAQQSSVELRALVTIAPDCISALCLIHSKNTVRLGTSITEITEPFCLDAPILQGSELLDWTCLGTTLAQLAGIDISMYYSRLSASAAGRLRIILWMGKQNGTTSHFRKWPSQHTINIPHKPSANSSSEASFVILPH</sequence>
<feature type="region of interest" description="Disordered" evidence="1">
    <location>
        <begin position="370"/>
        <end position="389"/>
    </location>
</feature>